<dbReference type="InterPro" id="IPR000422">
    <property type="entry name" value="DHBP_synthase_RibB"/>
</dbReference>
<sequence>MSRIAAALTALAAGQMVVVADDSDRENEGDLVMAADAMTAQAMAFFLRYGSGIVCVALTDERADTLGLPLMVEDSTDLHRTAFTVTVDHVSVGTGISAADRCTTVTALADVGTRPEELRRPGHVFPLRARRGGVLKRPGHTEAAVDLLRLAGRDDVGVITELVDDNGVPLAGDAIAAFAARHELPVLSVAELIGHRRTTEALVRRSGEATLPTDAGTFRAVAYESLLDGIEHLALVHGDPTSGVARAEGALVRVHSECLTGDLFGSRRCDCGAQLEQSLEMIADAGVGVLVYLRGHEGRGIGLGHKLRAYALQEHGRDTVDANLELGLPVDSREYGIGAAVLADLGVTRLRLITNNPHKYGGLDGFGLEVVGRVGSPTAVTPDNLAYLRTKRDRMGHLLHLPPTATGA</sequence>
<evidence type="ECO:0000256" key="9">
    <source>
        <dbReference type="ARBA" id="ARBA00023268"/>
    </source>
</evidence>
<evidence type="ECO:0000256" key="10">
    <source>
        <dbReference type="ARBA" id="ARBA00049295"/>
    </source>
</evidence>
<feature type="binding site" evidence="11">
    <location>
        <position position="359"/>
    </location>
    <ligand>
        <name>GTP</name>
        <dbReference type="ChEBI" id="CHEBI:37565"/>
    </ligand>
</feature>
<feature type="domain" description="GTP cyclohydrolase II" evidence="12">
    <location>
        <begin position="206"/>
        <end position="374"/>
    </location>
</feature>
<keyword evidence="7 11" id="KW-0464">Manganese</keyword>
<dbReference type="GO" id="GO:0003935">
    <property type="term" value="F:GTP cyclohydrolase II activity"/>
    <property type="evidence" value="ECO:0007669"/>
    <property type="project" value="UniProtKB-EC"/>
</dbReference>
<keyword evidence="11" id="KW-0342">GTP-binding</keyword>
<dbReference type="Pfam" id="PF00925">
    <property type="entry name" value="GTP_cyclohydro2"/>
    <property type="match status" value="1"/>
</dbReference>
<dbReference type="Pfam" id="PF00926">
    <property type="entry name" value="DHBP_synthase"/>
    <property type="match status" value="1"/>
</dbReference>
<feature type="binding site" evidence="11">
    <location>
        <position position="354"/>
    </location>
    <ligand>
        <name>GTP</name>
        <dbReference type="ChEBI" id="CHEBI:37565"/>
    </ligand>
</feature>
<keyword evidence="14" id="KW-1185">Reference proteome</keyword>
<comment type="function">
    <text evidence="11">Catalyzes the conversion of GTP to 2,5-diamino-6-ribosylamino-4(3H)-pyrimidinone 5'-phosphate (DARP), formate and pyrophosphate.</text>
</comment>
<feature type="binding site" evidence="11">
    <location>
        <position position="161"/>
    </location>
    <ligand>
        <name>D-ribulose 5-phosphate</name>
        <dbReference type="ChEBI" id="CHEBI:58121"/>
    </ligand>
</feature>
<reference evidence="13 14" key="1">
    <citation type="submission" date="2020-11" db="EMBL/GenBank/DDBJ databases">
        <title>Pseudonocardia abyssalis sp. nov. and Pseudonocardia oceani sp. nov., description and phylogenomic analysis of two novel actinomycetes isolated from the deep Southern Ocean.</title>
        <authorList>
            <person name="Parra J."/>
        </authorList>
    </citation>
    <scope>NUCLEOTIDE SEQUENCE [LARGE SCALE GENOMIC DNA]</scope>
    <source>
        <strain evidence="14">KRD185</strain>
    </source>
</reference>
<keyword evidence="9 11" id="KW-0511">Multifunctional enzyme</keyword>
<feature type="region of interest" description="GTP cyclohydrolase II" evidence="11">
    <location>
        <begin position="199"/>
        <end position="408"/>
    </location>
</feature>
<comment type="catalytic activity">
    <reaction evidence="1 11">
        <text>D-ribulose 5-phosphate = (2S)-2-hydroxy-3-oxobutyl phosphate + formate + H(+)</text>
        <dbReference type="Rhea" id="RHEA:18457"/>
        <dbReference type="ChEBI" id="CHEBI:15378"/>
        <dbReference type="ChEBI" id="CHEBI:15740"/>
        <dbReference type="ChEBI" id="CHEBI:58121"/>
        <dbReference type="ChEBI" id="CHEBI:58830"/>
        <dbReference type="EC" id="4.1.99.12"/>
    </reaction>
</comment>
<keyword evidence="11 13" id="KW-0378">Hydrolase</keyword>
<dbReference type="PIRSF" id="PIRSF001259">
    <property type="entry name" value="RibA"/>
    <property type="match status" value="1"/>
</dbReference>
<comment type="catalytic activity">
    <reaction evidence="10 11">
        <text>GTP + 4 H2O = 2,5-diamino-6-hydroxy-4-(5-phosphoribosylamino)-pyrimidine + formate + 2 phosphate + 3 H(+)</text>
        <dbReference type="Rhea" id="RHEA:23704"/>
        <dbReference type="ChEBI" id="CHEBI:15377"/>
        <dbReference type="ChEBI" id="CHEBI:15378"/>
        <dbReference type="ChEBI" id="CHEBI:15740"/>
        <dbReference type="ChEBI" id="CHEBI:37565"/>
        <dbReference type="ChEBI" id="CHEBI:43474"/>
        <dbReference type="ChEBI" id="CHEBI:58614"/>
        <dbReference type="EC" id="3.5.4.25"/>
    </reaction>
</comment>
<feature type="region of interest" description="DHBP synthase" evidence="11">
    <location>
        <begin position="1"/>
        <end position="198"/>
    </location>
</feature>
<dbReference type="InterPro" id="IPR032677">
    <property type="entry name" value="GTP_cyclohydro_II"/>
</dbReference>
<dbReference type="NCBIfam" id="NF006803">
    <property type="entry name" value="PRK09311.1"/>
    <property type="match status" value="1"/>
</dbReference>
<comment type="pathway">
    <text evidence="2 11">Cofactor biosynthesis; riboflavin biosynthesis; 5-amino-6-(D-ribitylamino)uracil from GTP: step 1/4.</text>
</comment>
<feature type="binding site" evidence="11">
    <location>
        <position position="140"/>
    </location>
    <ligand>
        <name>Mg(2+)</name>
        <dbReference type="ChEBI" id="CHEBI:18420"/>
        <label>2</label>
    </ligand>
</feature>
<evidence type="ECO:0000256" key="1">
    <source>
        <dbReference type="ARBA" id="ARBA00000141"/>
    </source>
</evidence>
<evidence type="ECO:0000313" key="14">
    <source>
        <dbReference type="Proteomes" id="UP000694300"/>
    </source>
</evidence>
<accession>A0ABS6UBB8</accession>
<feature type="binding site" evidence="11">
    <location>
        <begin position="253"/>
        <end position="257"/>
    </location>
    <ligand>
        <name>GTP</name>
        <dbReference type="ChEBI" id="CHEBI:37565"/>
    </ligand>
</feature>
<feature type="binding site" evidence="11">
    <location>
        <begin position="25"/>
        <end position="26"/>
    </location>
    <ligand>
        <name>D-ribulose 5-phosphate</name>
        <dbReference type="ChEBI" id="CHEBI:58121"/>
    </ligand>
</feature>
<feature type="active site" description="Nucleophile; for GTP cyclohydrolase activity" evidence="11">
    <location>
        <position position="333"/>
    </location>
</feature>
<keyword evidence="3 11" id="KW-0686">Riboflavin biosynthesis</keyword>
<dbReference type="PANTHER" id="PTHR21327:SF18">
    <property type="entry name" value="3,4-DIHYDROXY-2-BUTANONE 4-PHOSPHATE SYNTHASE"/>
    <property type="match status" value="1"/>
</dbReference>
<dbReference type="InterPro" id="IPR016299">
    <property type="entry name" value="Riboflavin_synth_RibBA"/>
</dbReference>
<feature type="site" description="Essential for DHBP synthase activity" evidence="11">
    <location>
        <position position="123"/>
    </location>
</feature>
<keyword evidence="8 11" id="KW-0456">Lyase</keyword>
<evidence type="ECO:0000256" key="4">
    <source>
        <dbReference type="ARBA" id="ARBA00022723"/>
    </source>
</evidence>
<dbReference type="Proteomes" id="UP000694300">
    <property type="component" value="Unassembled WGS sequence"/>
</dbReference>
<keyword evidence="11" id="KW-0547">Nucleotide-binding</keyword>
<feature type="binding site" evidence="11">
    <location>
        <position position="30"/>
    </location>
    <ligand>
        <name>D-ribulose 5-phosphate</name>
        <dbReference type="ChEBI" id="CHEBI:58121"/>
    </ligand>
</feature>
<dbReference type="EC" id="4.1.99.12" evidence="11"/>
<evidence type="ECO:0000256" key="8">
    <source>
        <dbReference type="ARBA" id="ARBA00023239"/>
    </source>
</evidence>
<protein>
    <recommendedName>
        <fullName evidence="11">Riboflavin biosynthesis protein RibBA</fullName>
    </recommendedName>
    <domain>
        <recommendedName>
            <fullName evidence="11">3,4-dihydroxy-2-butanone 4-phosphate synthase</fullName>
            <shortName evidence="11">DHBP synthase</shortName>
            <ecNumber evidence="11">4.1.99.12</ecNumber>
        </recommendedName>
    </domain>
    <domain>
        <recommendedName>
            <fullName evidence="11">GTP cyclohydrolase-2</fullName>
            <ecNumber evidence="11">3.5.4.25</ecNumber>
        </recommendedName>
        <alternativeName>
            <fullName evidence="11">GTP cyclohydrolase II</fullName>
        </alternativeName>
    </domain>
</protein>
<feature type="binding site" evidence="11">
    <location>
        <position position="269"/>
    </location>
    <ligand>
        <name>Zn(2+)</name>
        <dbReference type="ChEBI" id="CHEBI:29105"/>
        <note>catalytic</note>
    </ligand>
</feature>
<feature type="binding site" evidence="11">
    <location>
        <position position="26"/>
    </location>
    <ligand>
        <name>Mg(2+)</name>
        <dbReference type="ChEBI" id="CHEBI:18420"/>
        <label>2</label>
    </ligand>
</feature>
<keyword evidence="4 11" id="KW-0479">Metal-binding</keyword>
<evidence type="ECO:0000256" key="2">
    <source>
        <dbReference type="ARBA" id="ARBA00004853"/>
    </source>
</evidence>
<keyword evidence="5 11" id="KW-0862">Zinc</keyword>
<feature type="binding site" evidence="11">
    <location>
        <position position="274"/>
    </location>
    <ligand>
        <name>GTP</name>
        <dbReference type="ChEBI" id="CHEBI:37565"/>
    </ligand>
</feature>
<comment type="cofactor">
    <cofactor evidence="11">
        <name>Mg(2+)</name>
        <dbReference type="ChEBI" id="CHEBI:18420"/>
    </cofactor>
    <cofactor evidence="11">
        <name>Mn(2+)</name>
        <dbReference type="ChEBI" id="CHEBI:29035"/>
    </cofactor>
    <text evidence="11">Binds 2 divalent metal cations per subunit. Magnesium or manganese.</text>
</comment>
<comment type="function">
    <text evidence="11">Catalyzes the conversion of D-ribulose 5-phosphate to formate and 3,4-dihydroxy-2-butanone 4-phosphate.</text>
</comment>
<feature type="active site" description="Proton acceptor; for GTP cyclohydrolase activity" evidence="11">
    <location>
        <position position="331"/>
    </location>
</feature>
<dbReference type="GO" id="GO:0008686">
    <property type="term" value="F:3,4-dihydroxy-2-butanone-4-phosphate synthase activity"/>
    <property type="evidence" value="ECO:0007669"/>
    <property type="project" value="UniProtKB-EC"/>
</dbReference>
<feature type="binding site" evidence="11">
    <location>
        <position position="258"/>
    </location>
    <ligand>
        <name>Zn(2+)</name>
        <dbReference type="ChEBI" id="CHEBI:29105"/>
        <note>catalytic</note>
    </ligand>
</feature>
<evidence type="ECO:0000256" key="11">
    <source>
        <dbReference type="HAMAP-Rule" id="MF_01283"/>
    </source>
</evidence>
<proteinExistence type="inferred from homology"/>
<feature type="binding site" evidence="11">
    <location>
        <position position="319"/>
    </location>
    <ligand>
        <name>GTP</name>
        <dbReference type="ChEBI" id="CHEBI:37565"/>
    </ligand>
</feature>
<name>A0ABS6UBB8_9PSEU</name>
<dbReference type="NCBIfam" id="TIGR00506">
    <property type="entry name" value="ribB"/>
    <property type="match status" value="1"/>
</dbReference>
<evidence type="ECO:0000256" key="7">
    <source>
        <dbReference type="ARBA" id="ARBA00023211"/>
    </source>
</evidence>
<comment type="caution">
    <text evidence="13">The sequence shown here is derived from an EMBL/GenBank/DDBJ whole genome shotgun (WGS) entry which is preliminary data.</text>
</comment>
<dbReference type="PANTHER" id="PTHR21327">
    <property type="entry name" value="GTP CYCLOHYDROLASE II-RELATED"/>
    <property type="match status" value="1"/>
</dbReference>
<feature type="binding site" evidence="11">
    <location>
        <position position="26"/>
    </location>
    <ligand>
        <name>Mg(2+)</name>
        <dbReference type="ChEBI" id="CHEBI:18420"/>
        <label>1</label>
    </ligand>
</feature>
<evidence type="ECO:0000256" key="6">
    <source>
        <dbReference type="ARBA" id="ARBA00022842"/>
    </source>
</evidence>
<comment type="similarity">
    <text evidence="11">In the C-terminal section; belongs to the GTP cyclohydrolase II family.</text>
</comment>
<evidence type="ECO:0000259" key="12">
    <source>
        <dbReference type="Pfam" id="PF00925"/>
    </source>
</evidence>
<comment type="similarity">
    <text evidence="11">In the N-terminal section; belongs to the DHBP synthase family.</text>
</comment>
<dbReference type="HAMAP" id="MF_00179">
    <property type="entry name" value="RibA"/>
    <property type="match status" value="1"/>
</dbReference>
<dbReference type="RefSeq" id="WP_218591522.1">
    <property type="nucleotide sequence ID" value="NZ_JADQDE010000098.1"/>
</dbReference>
<comment type="cofactor">
    <cofactor evidence="11">
        <name>Zn(2+)</name>
        <dbReference type="ChEBI" id="CHEBI:29105"/>
    </cofactor>
    <text evidence="11">Binds 1 zinc ion per subunit.</text>
</comment>
<dbReference type="EMBL" id="JADQDF010000001">
    <property type="protein sequence ID" value="MBW0129527.1"/>
    <property type="molecule type" value="Genomic_DNA"/>
</dbReference>
<keyword evidence="6 11" id="KW-0460">Magnesium</keyword>
<gene>
    <name evidence="11" type="primary">ribBA</name>
    <name evidence="13" type="ORF">I4I82_17840</name>
</gene>
<dbReference type="NCBIfam" id="NF001591">
    <property type="entry name" value="PRK00393.1"/>
    <property type="match status" value="1"/>
</dbReference>
<evidence type="ECO:0000256" key="3">
    <source>
        <dbReference type="ARBA" id="ARBA00022619"/>
    </source>
</evidence>
<dbReference type="InterPro" id="IPR000926">
    <property type="entry name" value="RibA"/>
</dbReference>
<dbReference type="CDD" id="cd00641">
    <property type="entry name" value="GTP_cyclohydro2"/>
    <property type="match status" value="1"/>
</dbReference>
<feature type="site" description="Essential for DHBP synthase activity" evidence="11">
    <location>
        <position position="161"/>
    </location>
</feature>
<dbReference type="EC" id="3.5.4.25" evidence="11"/>
<dbReference type="HAMAP" id="MF_01283">
    <property type="entry name" value="RibBA"/>
    <property type="match status" value="1"/>
</dbReference>
<comment type="pathway">
    <text evidence="11">Cofactor biosynthesis; riboflavin biosynthesis; 2-hydroxy-3-oxobutyl phosphate from D-ribulose 5-phosphate: step 1/1.</text>
</comment>
<feature type="binding site" evidence="11">
    <location>
        <position position="271"/>
    </location>
    <ligand>
        <name>Zn(2+)</name>
        <dbReference type="ChEBI" id="CHEBI:29105"/>
        <note>catalytic</note>
    </ligand>
</feature>
<evidence type="ECO:0000256" key="5">
    <source>
        <dbReference type="ARBA" id="ARBA00022833"/>
    </source>
</evidence>
<feature type="binding site" evidence="11">
    <location>
        <begin position="297"/>
        <end position="299"/>
    </location>
    <ligand>
        <name>GTP</name>
        <dbReference type="ChEBI" id="CHEBI:37565"/>
    </ligand>
</feature>
<feature type="binding site" evidence="11">
    <location>
        <begin position="137"/>
        <end position="141"/>
    </location>
    <ligand>
        <name>D-ribulose 5-phosphate</name>
        <dbReference type="ChEBI" id="CHEBI:58121"/>
    </ligand>
</feature>
<organism evidence="13 14">
    <name type="scientific">Pseudonocardia oceani</name>
    <dbReference type="NCBI Taxonomy" id="2792013"/>
    <lineage>
        <taxon>Bacteria</taxon>
        <taxon>Bacillati</taxon>
        <taxon>Actinomycetota</taxon>
        <taxon>Actinomycetes</taxon>
        <taxon>Pseudonocardiales</taxon>
        <taxon>Pseudonocardiaceae</taxon>
        <taxon>Pseudonocardia</taxon>
    </lineage>
</organism>
<dbReference type="NCBIfam" id="TIGR00505">
    <property type="entry name" value="ribA"/>
    <property type="match status" value="1"/>
</dbReference>
<evidence type="ECO:0000313" key="13">
    <source>
        <dbReference type="EMBL" id="MBW0129527.1"/>
    </source>
</evidence>